<keyword evidence="2" id="KW-1133">Transmembrane helix</keyword>
<evidence type="ECO:0000256" key="1">
    <source>
        <dbReference type="SAM" id="MobiDB-lite"/>
    </source>
</evidence>
<gene>
    <name evidence="3" type="ORF">GA0061099_10488</name>
</gene>
<proteinExistence type="predicted"/>
<accession>A0A1C3XLQ6</accession>
<organism evidence="3 4">
    <name type="scientific">Bradyrhizobium yuanmingense</name>
    <dbReference type="NCBI Taxonomy" id="108015"/>
    <lineage>
        <taxon>Bacteria</taxon>
        <taxon>Pseudomonadati</taxon>
        <taxon>Pseudomonadota</taxon>
        <taxon>Alphaproteobacteria</taxon>
        <taxon>Hyphomicrobiales</taxon>
        <taxon>Nitrobacteraceae</taxon>
        <taxon>Bradyrhizobium</taxon>
    </lineage>
</organism>
<feature type="compositionally biased region" description="Low complexity" evidence="1">
    <location>
        <begin position="158"/>
        <end position="179"/>
    </location>
</feature>
<dbReference type="PANTHER" id="PTHR34989:SF1">
    <property type="entry name" value="PROTEIN HDED"/>
    <property type="match status" value="1"/>
</dbReference>
<name>A0A1C3XLQ6_9BRAD</name>
<evidence type="ECO:0000313" key="4">
    <source>
        <dbReference type="Proteomes" id="UP000183174"/>
    </source>
</evidence>
<dbReference type="EMBL" id="FMAE01000048">
    <property type="protein sequence ID" value="SCB53075.1"/>
    <property type="molecule type" value="Genomic_DNA"/>
</dbReference>
<dbReference type="AlphaFoldDB" id="A0A1C3XLQ6"/>
<evidence type="ECO:0000313" key="3">
    <source>
        <dbReference type="EMBL" id="SCB53075.1"/>
    </source>
</evidence>
<sequence length="179" mass="18607">MTSSSDIVRLRAGPGTASLTKWGWVFALGVVYLITGFVALGSVALATMASVVLVGVMMIVAGVAEMINAFQVKTSGKFLLCALLGALYIVAGLVTAASSDTHPDGRGQHANSYQNPRQALPADLAQQPLHALAIDGMALARSIAVTRREPRNGQLTNSSSIRSISAESSSSLRARPIDA</sequence>
<feature type="transmembrane region" description="Helical" evidence="2">
    <location>
        <begin position="21"/>
        <end position="40"/>
    </location>
</feature>
<dbReference type="InterPro" id="IPR005325">
    <property type="entry name" value="DUF308_memb"/>
</dbReference>
<feature type="transmembrane region" description="Helical" evidence="2">
    <location>
        <begin position="46"/>
        <end position="66"/>
    </location>
</feature>
<protein>
    <submittedName>
        <fullName evidence="3">Uncharacterized protein</fullName>
    </submittedName>
</protein>
<feature type="region of interest" description="Disordered" evidence="1">
    <location>
        <begin position="150"/>
        <end position="179"/>
    </location>
</feature>
<keyword evidence="2" id="KW-0812">Transmembrane</keyword>
<dbReference type="PANTHER" id="PTHR34989">
    <property type="entry name" value="PROTEIN HDED"/>
    <property type="match status" value="1"/>
</dbReference>
<dbReference type="InterPro" id="IPR052712">
    <property type="entry name" value="Acid_resist_chaperone_HdeD"/>
</dbReference>
<dbReference type="GO" id="GO:0005886">
    <property type="term" value="C:plasma membrane"/>
    <property type="evidence" value="ECO:0007669"/>
    <property type="project" value="TreeGrafter"/>
</dbReference>
<reference evidence="3 4" key="1">
    <citation type="submission" date="2016-08" db="EMBL/GenBank/DDBJ databases">
        <authorList>
            <person name="Seilhamer J.J."/>
        </authorList>
    </citation>
    <scope>NUCLEOTIDE SEQUENCE [LARGE SCALE GENOMIC DNA]</scope>
    <source>
        <strain evidence="3 4">CCBAU 10071</strain>
    </source>
</reference>
<evidence type="ECO:0000256" key="2">
    <source>
        <dbReference type="SAM" id="Phobius"/>
    </source>
</evidence>
<feature type="transmembrane region" description="Helical" evidence="2">
    <location>
        <begin position="78"/>
        <end position="97"/>
    </location>
</feature>
<dbReference type="Pfam" id="PF03729">
    <property type="entry name" value="DUF308"/>
    <property type="match status" value="1"/>
</dbReference>
<keyword evidence="2" id="KW-0472">Membrane</keyword>
<dbReference type="RefSeq" id="WP_225115038.1">
    <property type="nucleotide sequence ID" value="NZ_FMAE01000048.1"/>
</dbReference>
<dbReference type="Proteomes" id="UP000183174">
    <property type="component" value="Unassembled WGS sequence"/>
</dbReference>